<dbReference type="Gramene" id="ESW22144">
    <property type="protein sequence ID" value="ESW22144"/>
    <property type="gene ID" value="PHAVU_005G131100g"/>
</dbReference>
<dbReference type="OMA" id="ILEGEMF"/>
<keyword evidence="2" id="KW-1185">Reference proteome</keyword>
<dbReference type="InterPro" id="IPR012340">
    <property type="entry name" value="NA-bd_OB-fold"/>
</dbReference>
<name>V7BW32_PHAVU</name>
<reference evidence="2" key="1">
    <citation type="journal article" date="2014" name="Nat. Genet.">
        <title>A reference genome for common bean and genome-wide analysis of dual domestications.</title>
        <authorList>
            <person name="Schmutz J."/>
            <person name="McClean P.E."/>
            <person name="Mamidi S."/>
            <person name="Wu G.A."/>
            <person name="Cannon S.B."/>
            <person name="Grimwood J."/>
            <person name="Jenkins J."/>
            <person name="Shu S."/>
            <person name="Song Q."/>
            <person name="Chavarro C."/>
            <person name="Torres-Torres M."/>
            <person name="Geffroy V."/>
            <person name="Moghaddam S.M."/>
            <person name="Gao D."/>
            <person name="Abernathy B."/>
            <person name="Barry K."/>
            <person name="Blair M."/>
            <person name="Brick M.A."/>
            <person name="Chovatia M."/>
            <person name="Gepts P."/>
            <person name="Goodstein D.M."/>
            <person name="Gonzales M."/>
            <person name="Hellsten U."/>
            <person name="Hyten D.L."/>
            <person name="Jia G."/>
            <person name="Kelly J.D."/>
            <person name="Kudrna D."/>
            <person name="Lee R."/>
            <person name="Richard M.M."/>
            <person name="Miklas P.N."/>
            <person name="Osorno J.M."/>
            <person name="Rodrigues J."/>
            <person name="Thareau V."/>
            <person name="Urrea C.A."/>
            <person name="Wang M."/>
            <person name="Yu Y."/>
            <person name="Zhang M."/>
            <person name="Wing R.A."/>
            <person name="Cregan P.B."/>
            <person name="Rokhsar D.S."/>
            <person name="Jackson S.A."/>
        </authorList>
    </citation>
    <scope>NUCLEOTIDE SEQUENCE [LARGE SCALE GENOMIC DNA]</scope>
    <source>
        <strain evidence="2">cv. G19833</strain>
    </source>
</reference>
<dbReference type="OrthoDB" id="1922776at2759"/>
<sequence length="151" mass="16820">MEEGSKRRVTCTILSIDHTDMFYRVCGVCERTLPNPSSICHSCNPPSKRLFRFLMSVATDTEVLTVICFDRVAKLLLGCSADEFFHFAKLHPFSGVTLNEIMEGEMFTVTLSKSMNANAQHIRVASAVPLSSSFQPAINLLKQCYQTPHAS</sequence>
<dbReference type="STRING" id="3885.V7BW32"/>
<protein>
    <recommendedName>
        <fullName evidence="3">Replication factor A C-terminal domain-containing protein</fullName>
    </recommendedName>
</protein>
<dbReference type="SUPFAM" id="SSF50249">
    <property type="entry name" value="Nucleic acid-binding proteins"/>
    <property type="match status" value="1"/>
</dbReference>
<accession>V7BW32</accession>
<dbReference type="Gene3D" id="2.40.50.140">
    <property type="entry name" value="Nucleic acid-binding proteins"/>
    <property type="match status" value="1"/>
</dbReference>
<evidence type="ECO:0000313" key="2">
    <source>
        <dbReference type="Proteomes" id="UP000000226"/>
    </source>
</evidence>
<dbReference type="AlphaFoldDB" id="V7BW32"/>
<proteinExistence type="predicted"/>
<dbReference type="SMR" id="V7BW32"/>
<evidence type="ECO:0008006" key="3">
    <source>
        <dbReference type="Google" id="ProtNLM"/>
    </source>
</evidence>
<dbReference type="Proteomes" id="UP000000226">
    <property type="component" value="Chromosome 5"/>
</dbReference>
<evidence type="ECO:0000313" key="1">
    <source>
        <dbReference type="EMBL" id="ESW22144.1"/>
    </source>
</evidence>
<dbReference type="eggNOG" id="ENOG502RZ6A">
    <property type="taxonomic scope" value="Eukaryota"/>
</dbReference>
<dbReference type="EMBL" id="CM002292">
    <property type="protein sequence ID" value="ESW22144.1"/>
    <property type="molecule type" value="Genomic_DNA"/>
</dbReference>
<gene>
    <name evidence="1" type="ORF">PHAVU_005G131100g</name>
</gene>
<organism evidence="1 2">
    <name type="scientific">Phaseolus vulgaris</name>
    <name type="common">Kidney bean</name>
    <name type="synonym">French bean</name>
    <dbReference type="NCBI Taxonomy" id="3885"/>
    <lineage>
        <taxon>Eukaryota</taxon>
        <taxon>Viridiplantae</taxon>
        <taxon>Streptophyta</taxon>
        <taxon>Embryophyta</taxon>
        <taxon>Tracheophyta</taxon>
        <taxon>Spermatophyta</taxon>
        <taxon>Magnoliopsida</taxon>
        <taxon>eudicotyledons</taxon>
        <taxon>Gunneridae</taxon>
        <taxon>Pentapetalae</taxon>
        <taxon>rosids</taxon>
        <taxon>fabids</taxon>
        <taxon>Fabales</taxon>
        <taxon>Fabaceae</taxon>
        <taxon>Papilionoideae</taxon>
        <taxon>50 kb inversion clade</taxon>
        <taxon>NPAAA clade</taxon>
        <taxon>indigoferoid/millettioid clade</taxon>
        <taxon>Phaseoleae</taxon>
        <taxon>Phaseolus</taxon>
    </lineage>
</organism>